<dbReference type="AlphaFoldDB" id="A0AAD6Q0W6"/>
<feature type="compositionally biased region" description="Basic and acidic residues" evidence="1">
    <location>
        <begin position="1"/>
        <end position="12"/>
    </location>
</feature>
<protein>
    <submittedName>
        <fullName evidence="2">Uncharacterized protein</fullName>
    </submittedName>
</protein>
<dbReference type="EMBL" id="JAQIZT010000013">
    <property type="protein sequence ID" value="KAJ6975069.1"/>
    <property type="molecule type" value="Genomic_DNA"/>
</dbReference>
<evidence type="ECO:0000313" key="3">
    <source>
        <dbReference type="Proteomes" id="UP001164929"/>
    </source>
</evidence>
<reference evidence="2" key="1">
    <citation type="journal article" date="2023" name="Mol. Ecol. Resour.">
        <title>Chromosome-level genome assembly of a triploid poplar Populus alba 'Berolinensis'.</title>
        <authorList>
            <person name="Chen S."/>
            <person name="Yu Y."/>
            <person name="Wang X."/>
            <person name="Wang S."/>
            <person name="Zhang T."/>
            <person name="Zhou Y."/>
            <person name="He R."/>
            <person name="Meng N."/>
            <person name="Wang Y."/>
            <person name="Liu W."/>
            <person name="Liu Z."/>
            <person name="Liu J."/>
            <person name="Guo Q."/>
            <person name="Huang H."/>
            <person name="Sederoff R.R."/>
            <person name="Wang G."/>
            <person name="Qu G."/>
            <person name="Chen S."/>
        </authorList>
    </citation>
    <scope>NUCLEOTIDE SEQUENCE</scope>
    <source>
        <strain evidence="2">SC-2020</strain>
    </source>
</reference>
<keyword evidence="3" id="KW-1185">Reference proteome</keyword>
<organism evidence="2 3">
    <name type="scientific">Populus alba x Populus x berolinensis</name>
    <dbReference type="NCBI Taxonomy" id="444605"/>
    <lineage>
        <taxon>Eukaryota</taxon>
        <taxon>Viridiplantae</taxon>
        <taxon>Streptophyta</taxon>
        <taxon>Embryophyta</taxon>
        <taxon>Tracheophyta</taxon>
        <taxon>Spermatophyta</taxon>
        <taxon>Magnoliopsida</taxon>
        <taxon>eudicotyledons</taxon>
        <taxon>Gunneridae</taxon>
        <taxon>Pentapetalae</taxon>
        <taxon>rosids</taxon>
        <taxon>fabids</taxon>
        <taxon>Malpighiales</taxon>
        <taxon>Salicaceae</taxon>
        <taxon>Saliceae</taxon>
        <taxon>Populus</taxon>
    </lineage>
</organism>
<accession>A0AAD6Q0W6</accession>
<feature type="region of interest" description="Disordered" evidence="1">
    <location>
        <begin position="1"/>
        <end position="26"/>
    </location>
</feature>
<name>A0AAD6Q0W6_9ROSI</name>
<proteinExistence type="predicted"/>
<sequence>MSEMKFKKEGPKSHKNHPSLSIHRAGEQNEARSQILVFNNWSIEHIRFQKLPQNASHLPFFLLCFVSQHFFFF</sequence>
<comment type="caution">
    <text evidence="2">The sequence shown here is derived from an EMBL/GenBank/DDBJ whole genome shotgun (WGS) entry which is preliminary data.</text>
</comment>
<evidence type="ECO:0000313" key="2">
    <source>
        <dbReference type="EMBL" id="KAJ6975069.1"/>
    </source>
</evidence>
<gene>
    <name evidence="2" type="ORF">NC653_031037</name>
</gene>
<evidence type="ECO:0000256" key="1">
    <source>
        <dbReference type="SAM" id="MobiDB-lite"/>
    </source>
</evidence>
<dbReference type="Proteomes" id="UP001164929">
    <property type="component" value="Chromosome 13"/>
</dbReference>